<feature type="domain" description="DUF4062" evidence="2">
    <location>
        <begin position="9"/>
        <end position="89"/>
    </location>
</feature>
<protein>
    <submittedName>
        <fullName evidence="3">DUF4062 domain-containing protein</fullName>
    </submittedName>
</protein>
<dbReference type="EMBL" id="JAPNOA010000026">
    <property type="protein sequence ID" value="MCY0965458.1"/>
    <property type="molecule type" value="Genomic_DNA"/>
</dbReference>
<gene>
    <name evidence="3" type="ORF">OUO13_09685</name>
</gene>
<evidence type="ECO:0000313" key="3">
    <source>
        <dbReference type="EMBL" id="MCY0965458.1"/>
    </source>
</evidence>
<dbReference type="RefSeq" id="WP_283173669.1">
    <property type="nucleotide sequence ID" value="NZ_JAPNOA010000026.1"/>
</dbReference>
<sequence length="341" mass="37914">MPEGKRQLVYLASNAEGLELERYEMERQLARMNMTNVAFPCRDDADGYDWMLARKQIELADFFILLLGDTYGPMAPTGISFLHREFVHARTLNRPILAFIKNTGEPGTSPEQSRLKGFQQLVMQQVQTKRWHFRDELLAHLRGQVASLEGRLNGTWVRVDHTSPAEGTIPAAAARVAAMQTPLTAAAVAHVQSIAVSEATAASATPATPQLSSRERLEKSRQTVHLQISAKVYQGGNLSREELLLPARIDQLYRALSGPMANSISEDRLRSQLEAAIADTVKNQLLKRRPQAHAVDDIRISKSQFRSILDVWQELGMASTSSDGTRHYWTAISETAVARSG</sequence>
<evidence type="ECO:0000256" key="1">
    <source>
        <dbReference type="SAM" id="MobiDB-lite"/>
    </source>
</evidence>
<evidence type="ECO:0000313" key="4">
    <source>
        <dbReference type="Proteomes" id="UP001150830"/>
    </source>
</evidence>
<dbReference type="InterPro" id="IPR025139">
    <property type="entry name" value="DUF4062"/>
</dbReference>
<keyword evidence="4" id="KW-1185">Reference proteome</keyword>
<dbReference type="Proteomes" id="UP001150830">
    <property type="component" value="Unassembled WGS sequence"/>
</dbReference>
<comment type="caution">
    <text evidence="3">The sequence shown here is derived from an EMBL/GenBank/DDBJ whole genome shotgun (WGS) entry which is preliminary data.</text>
</comment>
<feature type="region of interest" description="Disordered" evidence="1">
    <location>
        <begin position="199"/>
        <end position="218"/>
    </location>
</feature>
<accession>A0A9X3EML7</accession>
<feature type="compositionally biased region" description="Low complexity" evidence="1">
    <location>
        <begin position="199"/>
        <end position="208"/>
    </location>
</feature>
<dbReference type="Pfam" id="PF13271">
    <property type="entry name" value="DUF4062"/>
    <property type="match status" value="1"/>
</dbReference>
<organism evidence="3 4">
    <name type="scientific">Parathalassolituus penaei</name>
    <dbReference type="NCBI Taxonomy" id="2997323"/>
    <lineage>
        <taxon>Bacteria</taxon>
        <taxon>Pseudomonadati</taxon>
        <taxon>Pseudomonadota</taxon>
        <taxon>Gammaproteobacteria</taxon>
        <taxon>Oceanospirillales</taxon>
        <taxon>Oceanospirillaceae</taxon>
        <taxon>Parathalassolituus</taxon>
    </lineage>
</organism>
<evidence type="ECO:0000259" key="2">
    <source>
        <dbReference type="Pfam" id="PF13271"/>
    </source>
</evidence>
<dbReference type="AlphaFoldDB" id="A0A9X3EML7"/>
<proteinExistence type="predicted"/>
<name>A0A9X3EML7_9GAMM</name>
<reference evidence="3" key="1">
    <citation type="submission" date="2022-11" db="EMBL/GenBank/DDBJ databases">
        <title>Parathalassolutuus dongxingensis gen. nov., sp. nov., a novel member of family Oceanospirillaceae isolated from a coastal shrimp pond in Guangxi, China.</title>
        <authorList>
            <person name="Chen H."/>
        </authorList>
    </citation>
    <scope>NUCLEOTIDE SEQUENCE</scope>
    <source>
        <strain evidence="3">G-43</strain>
    </source>
</reference>